<evidence type="ECO:0000256" key="6">
    <source>
        <dbReference type="ARBA" id="ARBA00022755"/>
    </source>
</evidence>
<feature type="domain" description="IMP biosynthesis enzyme PurP N-terminal" evidence="10">
    <location>
        <begin position="21"/>
        <end position="147"/>
    </location>
</feature>
<dbReference type="GO" id="GO:0016879">
    <property type="term" value="F:ligase activity, forming carbon-nitrogen bonds"/>
    <property type="evidence" value="ECO:0007669"/>
    <property type="project" value="InterPro"/>
</dbReference>
<keyword evidence="3 12" id="KW-0436">Ligase</keyword>
<comment type="caution">
    <text evidence="12">The sequence shown here is derived from an EMBL/GenBank/DDBJ whole genome shotgun (WGS) entry which is preliminary data.</text>
</comment>
<evidence type="ECO:0000259" key="11">
    <source>
        <dbReference type="Pfam" id="PF06973"/>
    </source>
</evidence>
<comment type="cofactor">
    <cofactor evidence="1">
        <name>Mn(2+)</name>
        <dbReference type="ChEBI" id="CHEBI:29035"/>
    </cofactor>
</comment>
<evidence type="ECO:0000313" key="13">
    <source>
        <dbReference type="EMBL" id="TDA38903.1"/>
    </source>
</evidence>
<dbReference type="EMBL" id="QNVI01000041">
    <property type="protein sequence ID" value="TDA38903.1"/>
    <property type="molecule type" value="Genomic_DNA"/>
</dbReference>
<dbReference type="Gene3D" id="3.40.50.20">
    <property type="match status" value="1"/>
</dbReference>
<evidence type="ECO:0000313" key="14">
    <source>
        <dbReference type="Proteomes" id="UP000316080"/>
    </source>
</evidence>
<accession>A0A520KE43</accession>
<sequence>MINKEEVWNIVENYDLNNIHIGVLGSHSALDILDGAKDEGFKTIIVCQKGREKTYLKYYKRLINEYILLDKFSMMINDDIQNFLRNKNTIFIPHRAFSTYITYEDIENNFLIPIFGNRYMLRTEERNFEKNQYYLLERAGIRQPKKFKSPSEIDRLVIVKVQEAKRKIERAFFTAVSEEDFWRKANKRIEEGVIRREDLEKAVIEEFVIGTYFNFNFFYSPLKNELEFMGIDRRLQTNLHDFISLPAKQQLEIDIILQNVEIGHMGATIRESMLEKVFEIGEKFVEITKREFPPGIIGPFALQGAVTKDQEIVIFDVSPRMPGSPVIGTTSPYTKYAYGIQMSMGRRIAREIKEAIETGRIKELIT</sequence>
<evidence type="ECO:0000256" key="3">
    <source>
        <dbReference type="ARBA" id="ARBA00022598"/>
    </source>
</evidence>
<organism evidence="12 14">
    <name type="scientific">Thermoproteota archaeon</name>
    <dbReference type="NCBI Taxonomy" id="2056631"/>
    <lineage>
        <taxon>Archaea</taxon>
        <taxon>Thermoproteota</taxon>
    </lineage>
</organism>
<dbReference type="InterPro" id="IPR013815">
    <property type="entry name" value="ATP_grasp_subdomain_1"/>
</dbReference>
<keyword evidence="5" id="KW-0547">Nucleotide-binding</keyword>
<keyword evidence="7" id="KW-0067">ATP-binding</keyword>
<proteinExistence type="predicted"/>
<dbReference type="AlphaFoldDB" id="A0A520KE43"/>
<dbReference type="GO" id="GO:0005524">
    <property type="term" value="F:ATP binding"/>
    <property type="evidence" value="ECO:0007669"/>
    <property type="project" value="UniProtKB-KW"/>
</dbReference>
<keyword evidence="9" id="KW-0464">Manganese</keyword>
<dbReference type="GO" id="GO:0006188">
    <property type="term" value="P:IMP biosynthetic process"/>
    <property type="evidence" value="ECO:0007669"/>
    <property type="project" value="InterPro"/>
</dbReference>
<dbReference type="InterPro" id="IPR010672">
    <property type="entry name" value="IMP_biosynth_PurP_N"/>
</dbReference>
<dbReference type="InterPro" id="IPR009720">
    <property type="entry name" value="IMP_biosynth_PurP_C"/>
</dbReference>
<dbReference type="PANTHER" id="PTHR38147:SF1">
    <property type="entry name" value="5-FORMAMINOIMIDAZOLE-4-CARBOXAMIDE-1-(BETA)-D-RIBOFURANOSYL 5'-MONOPHOSPHATE SYNTHETASE"/>
    <property type="match status" value="1"/>
</dbReference>
<evidence type="ECO:0000256" key="4">
    <source>
        <dbReference type="ARBA" id="ARBA00022723"/>
    </source>
</evidence>
<keyword evidence="4" id="KW-0479">Metal-binding</keyword>
<keyword evidence="8" id="KW-0460">Magnesium</keyword>
<gene>
    <name evidence="13" type="ORF">DSO09_03405</name>
    <name evidence="12" type="ORF">EF809_06025</name>
</gene>
<reference evidence="12 14" key="2">
    <citation type="journal article" date="2019" name="Nat. Microbiol.">
        <title>Wide diversity of methane and short-chain alkane metabolisms in uncultured archaea.</title>
        <authorList>
            <person name="Borrel G."/>
            <person name="Adam P.S."/>
            <person name="McKay L.J."/>
            <person name="Chen L.X."/>
            <person name="Sierra-Garcia I.N."/>
            <person name="Sieber C.M."/>
            <person name="Letourneur Q."/>
            <person name="Ghozlane A."/>
            <person name="Andersen G.L."/>
            <person name="Li W.J."/>
            <person name="Hallam S.J."/>
            <person name="Muyzer G."/>
            <person name="de Oliveira V.M."/>
            <person name="Inskeep W.P."/>
            <person name="Banfield J.F."/>
            <person name="Gribaldo S."/>
        </authorList>
    </citation>
    <scope>NUCLEOTIDE SEQUENCE [LARGE SCALE GENOMIC DNA]</scope>
    <source>
        <strain evidence="12">Verst-YHS</strain>
    </source>
</reference>
<evidence type="ECO:0000256" key="5">
    <source>
        <dbReference type="ARBA" id="ARBA00022741"/>
    </source>
</evidence>
<evidence type="ECO:0000313" key="15">
    <source>
        <dbReference type="Proteomes" id="UP000317265"/>
    </source>
</evidence>
<dbReference type="GO" id="GO:0000287">
    <property type="term" value="F:magnesium ion binding"/>
    <property type="evidence" value="ECO:0007669"/>
    <property type="project" value="InterPro"/>
</dbReference>
<evidence type="ECO:0000313" key="12">
    <source>
        <dbReference type="EMBL" id="RZN55279.1"/>
    </source>
</evidence>
<dbReference type="PANTHER" id="PTHR38147">
    <property type="entry name" value="5-FORMAMINOIMIDAZOLE-4-CARBOXAMIDE-1-(BETA)-D-RIBOFURANOSYL 5'-MONOPHOSPHATE SYNTHETASE-RELATED"/>
    <property type="match status" value="1"/>
</dbReference>
<evidence type="ECO:0000259" key="10">
    <source>
        <dbReference type="Pfam" id="PF06849"/>
    </source>
</evidence>
<dbReference type="Gene3D" id="3.30.1490.20">
    <property type="entry name" value="ATP-grasp fold, A domain"/>
    <property type="match status" value="1"/>
</dbReference>
<dbReference type="InterPro" id="IPR016185">
    <property type="entry name" value="PreATP-grasp_dom_sf"/>
</dbReference>
<dbReference type="Gene3D" id="3.30.470.20">
    <property type="entry name" value="ATP-grasp fold, B domain"/>
    <property type="match status" value="1"/>
</dbReference>
<name>A0A520KE43_9CREN</name>
<dbReference type="Proteomes" id="UP000317265">
    <property type="component" value="Unassembled WGS sequence"/>
</dbReference>
<comment type="cofactor">
    <cofactor evidence="2">
        <name>Mg(2+)</name>
        <dbReference type="ChEBI" id="CHEBI:18420"/>
    </cofactor>
</comment>
<reference evidence="13 15" key="1">
    <citation type="journal article" date="2019" name="Nat. Microbiol.">
        <title>Expanding anaerobic alkane metabolism in the domain of Archaea.</title>
        <authorList>
            <person name="Wang Y."/>
            <person name="Wegener G."/>
            <person name="Hou J."/>
            <person name="Wang F."/>
            <person name="Xiao X."/>
        </authorList>
    </citation>
    <scope>NUCLEOTIDE SEQUENCE [LARGE SCALE GENOMIC DNA]</scope>
    <source>
        <strain evidence="13">WYZ-LMO11</strain>
    </source>
</reference>
<keyword evidence="6" id="KW-0658">Purine biosynthesis</keyword>
<dbReference type="InterPro" id="IPR023656">
    <property type="entry name" value="IMP_biosynth_PurP"/>
</dbReference>
<evidence type="ECO:0000256" key="9">
    <source>
        <dbReference type="ARBA" id="ARBA00023211"/>
    </source>
</evidence>
<dbReference type="EMBL" id="RXIH01000046">
    <property type="protein sequence ID" value="RZN55279.1"/>
    <property type="molecule type" value="Genomic_DNA"/>
</dbReference>
<dbReference type="Pfam" id="PF06849">
    <property type="entry name" value="DUF1246"/>
    <property type="match status" value="1"/>
</dbReference>
<evidence type="ECO:0000256" key="7">
    <source>
        <dbReference type="ARBA" id="ARBA00022840"/>
    </source>
</evidence>
<feature type="domain" description="IMP biosynthesis enzyme PurP C-terminal" evidence="11">
    <location>
        <begin position="180"/>
        <end position="366"/>
    </location>
</feature>
<dbReference type="Pfam" id="PF06973">
    <property type="entry name" value="DUF1297"/>
    <property type="match status" value="1"/>
</dbReference>
<dbReference type="Proteomes" id="UP000316080">
    <property type="component" value="Unassembled WGS sequence"/>
</dbReference>
<dbReference type="PIRSF" id="PIRSF004602">
    <property type="entry name" value="ATPgrasp_PurP"/>
    <property type="match status" value="1"/>
</dbReference>
<evidence type="ECO:0000256" key="8">
    <source>
        <dbReference type="ARBA" id="ARBA00022842"/>
    </source>
</evidence>
<protein>
    <submittedName>
        <fullName evidence="13">5-formaminoimidazole-4-carboxamide-1-(Beta)-D-ribofuranosyl 5'-monophosphate synthetase</fullName>
    </submittedName>
    <submittedName>
        <fullName evidence="12">Formate--phosphoribosylaminoimidazolecarboxamide ligase family protein</fullName>
    </submittedName>
</protein>
<evidence type="ECO:0000256" key="1">
    <source>
        <dbReference type="ARBA" id="ARBA00001936"/>
    </source>
</evidence>
<dbReference type="SUPFAM" id="SSF56059">
    <property type="entry name" value="Glutathione synthetase ATP-binding domain-like"/>
    <property type="match status" value="1"/>
</dbReference>
<dbReference type="SUPFAM" id="SSF52440">
    <property type="entry name" value="PreATP-grasp domain"/>
    <property type="match status" value="1"/>
</dbReference>
<evidence type="ECO:0000256" key="2">
    <source>
        <dbReference type="ARBA" id="ARBA00001946"/>
    </source>
</evidence>